<dbReference type="InterPro" id="IPR029045">
    <property type="entry name" value="ClpP/crotonase-like_dom_sf"/>
</dbReference>
<evidence type="ECO:0000256" key="1">
    <source>
        <dbReference type="ARBA" id="ARBA00008683"/>
    </source>
</evidence>
<protein>
    <submittedName>
        <fullName evidence="6">Serine protease</fullName>
    </submittedName>
</protein>
<feature type="domain" description="Peptidase S49" evidence="5">
    <location>
        <begin position="114"/>
        <end position="254"/>
    </location>
</feature>
<dbReference type="GO" id="GO:0006508">
    <property type="term" value="P:proteolysis"/>
    <property type="evidence" value="ECO:0007669"/>
    <property type="project" value="UniProtKB-KW"/>
</dbReference>
<dbReference type="PANTHER" id="PTHR42987">
    <property type="entry name" value="PEPTIDASE S49"/>
    <property type="match status" value="1"/>
</dbReference>
<accession>A0A4Y3WZ38</accession>
<dbReference type="PANTHER" id="PTHR42987:SF8">
    <property type="entry name" value="PROTEINASE"/>
    <property type="match status" value="1"/>
</dbReference>
<dbReference type="InterPro" id="IPR002142">
    <property type="entry name" value="Peptidase_S49"/>
</dbReference>
<comment type="caution">
    <text evidence="6">The sequence shown here is derived from an EMBL/GenBank/DDBJ whole genome shotgun (WGS) entry which is preliminary data.</text>
</comment>
<evidence type="ECO:0000313" key="7">
    <source>
        <dbReference type="Proteomes" id="UP000320338"/>
    </source>
</evidence>
<comment type="similarity">
    <text evidence="1">Belongs to the peptidase S49 family.</text>
</comment>
<sequence length="312" mass="33229">MGTYARVPDRARDARSARSVAGMDVLRFPDALTSRLPGVRSDKPVVSLVRLHGVITPTSGPVPRAVINAQTTEKTLERAFGHDRLAAVGLLINSPGGSPTQSALVADSIRRHADEKGVPVLAFCEDVAASGGYWLACAADEIHAHPTSLVGSIGVVSQGFGLDGLIEKWGVERRLYTAGTSKARLDPFLPEKTEDVAWLRDLQDQLHTMFRDWVTQRRGDRLAADTDLFTGEVWTGARAVELGLADGLGTAHSVLPARFPGAELVTVDARKPLLARLGMGGPAAGATPWGTDGLLGMVQAAEIRATWARYGL</sequence>
<dbReference type="InterPro" id="IPR047272">
    <property type="entry name" value="S49_SppA_C"/>
</dbReference>
<evidence type="ECO:0000256" key="2">
    <source>
        <dbReference type="ARBA" id="ARBA00022670"/>
    </source>
</evidence>
<dbReference type="AlphaFoldDB" id="A0A4Y3WZ38"/>
<evidence type="ECO:0000259" key="5">
    <source>
        <dbReference type="Pfam" id="PF01343"/>
    </source>
</evidence>
<dbReference type="Gene3D" id="6.20.330.10">
    <property type="match status" value="1"/>
</dbReference>
<dbReference type="CDD" id="cd07023">
    <property type="entry name" value="S49_Sppa_N_C"/>
    <property type="match status" value="1"/>
</dbReference>
<keyword evidence="3" id="KW-0378">Hydrolase</keyword>
<name>A0A4Y3WZ38_9PSEU</name>
<dbReference type="EMBL" id="BJNG01000054">
    <property type="protein sequence ID" value="GEC22716.1"/>
    <property type="molecule type" value="Genomic_DNA"/>
</dbReference>
<gene>
    <name evidence="6" type="primary">sohB</name>
    <name evidence="6" type="ORF">PHY01_49990</name>
</gene>
<dbReference type="Pfam" id="PF01343">
    <property type="entry name" value="Peptidase_S49"/>
    <property type="match status" value="1"/>
</dbReference>
<keyword evidence="4" id="KW-0720">Serine protease</keyword>
<keyword evidence="2 6" id="KW-0645">Protease</keyword>
<dbReference type="Proteomes" id="UP000320338">
    <property type="component" value="Unassembled WGS sequence"/>
</dbReference>
<dbReference type="GO" id="GO:0008236">
    <property type="term" value="F:serine-type peptidase activity"/>
    <property type="evidence" value="ECO:0007669"/>
    <property type="project" value="UniProtKB-KW"/>
</dbReference>
<evidence type="ECO:0000256" key="4">
    <source>
        <dbReference type="ARBA" id="ARBA00022825"/>
    </source>
</evidence>
<organism evidence="6 7">
    <name type="scientific">Pseudonocardia hydrocarbonoxydans</name>
    <dbReference type="NCBI Taxonomy" id="76726"/>
    <lineage>
        <taxon>Bacteria</taxon>
        <taxon>Bacillati</taxon>
        <taxon>Actinomycetota</taxon>
        <taxon>Actinomycetes</taxon>
        <taxon>Pseudonocardiales</taxon>
        <taxon>Pseudonocardiaceae</taxon>
        <taxon>Pseudonocardia</taxon>
    </lineage>
</organism>
<dbReference type="Gene3D" id="3.90.226.10">
    <property type="entry name" value="2-enoyl-CoA Hydratase, Chain A, domain 1"/>
    <property type="match status" value="1"/>
</dbReference>
<proteinExistence type="inferred from homology"/>
<reference evidence="6 7" key="1">
    <citation type="submission" date="2019-06" db="EMBL/GenBank/DDBJ databases">
        <title>Whole genome shotgun sequence of Pseudonocardia hydrocarbonoxydans NBRC 14498.</title>
        <authorList>
            <person name="Hosoyama A."/>
            <person name="Uohara A."/>
            <person name="Ohji S."/>
            <person name="Ichikawa N."/>
        </authorList>
    </citation>
    <scope>NUCLEOTIDE SEQUENCE [LARGE SCALE GENOMIC DNA]</scope>
    <source>
        <strain evidence="6 7">NBRC 14498</strain>
    </source>
</reference>
<evidence type="ECO:0000256" key="3">
    <source>
        <dbReference type="ARBA" id="ARBA00022801"/>
    </source>
</evidence>
<evidence type="ECO:0000313" key="6">
    <source>
        <dbReference type="EMBL" id="GEC22716.1"/>
    </source>
</evidence>
<dbReference type="SUPFAM" id="SSF52096">
    <property type="entry name" value="ClpP/crotonase"/>
    <property type="match status" value="1"/>
</dbReference>
<keyword evidence="7" id="KW-1185">Reference proteome</keyword>